<name>A0A370CJB4_9COXI</name>
<dbReference type="InterPro" id="IPR032710">
    <property type="entry name" value="NTF2-like_dom_sf"/>
</dbReference>
<evidence type="ECO:0000256" key="4">
    <source>
        <dbReference type="ARBA" id="ARBA00023136"/>
    </source>
</evidence>
<reference evidence="7 8" key="2">
    <citation type="journal article" date="2018" name="J. Invertebr. Pathol.">
        <title>'Candidatus Aquirickettsiella gammari' (Gammaproteobacteria: Legionellales: Coxiellaceae): A bacterial pathogen of the freshwater crustacean Gammarus fossarum (Malacostraca: Amphipoda).</title>
        <authorList>
            <person name="Bojko J."/>
            <person name="Dunn A.M."/>
            <person name="Stebbing P.D."/>
            <person name="van Aerle R."/>
            <person name="Bacela-Spychalska K."/>
            <person name="Bean T.P."/>
            <person name="Urrutia A."/>
            <person name="Stentiford G.D."/>
        </authorList>
    </citation>
    <scope>NUCLEOTIDE SEQUENCE [LARGE SCALE GENOMIC DNA]</scope>
    <source>
        <strain evidence="7">RA15029</strain>
    </source>
</reference>
<dbReference type="Gene3D" id="3.10.450.230">
    <property type="entry name" value="VirB8 protein"/>
    <property type="match status" value="1"/>
</dbReference>
<keyword evidence="3 5" id="KW-1133">Transmembrane helix</keyword>
<evidence type="ECO:0000313" key="8">
    <source>
        <dbReference type="Proteomes" id="UP000226429"/>
    </source>
</evidence>
<evidence type="ECO:0000259" key="6">
    <source>
        <dbReference type="Pfam" id="PF04335"/>
    </source>
</evidence>
<keyword evidence="4 5" id="KW-0472">Membrane</keyword>
<dbReference type="SUPFAM" id="SSF54427">
    <property type="entry name" value="NTF2-like"/>
    <property type="match status" value="1"/>
</dbReference>
<evidence type="ECO:0000256" key="5">
    <source>
        <dbReference type="SAM" id="Phobius"/>
    </source>
</evidence>
<dbReference type="Pfam" id="PF04335">
    <property type="entry name" value="VirB8"/>
    <property type="match status" value="1"/>
</dbReference>
<dbReference type="GO" id="GO:0016020">
    <property type="term" value="C:membrane"/>
    <property type="evidence" value="ECO:0007669"/>
    <property type="project" value="UniProtKB-SubCell"/>
</dbReference>
<keyword evidence="8" id="KW-1185">Reference proteome</keyword>
<proteinExistence type="predicted"/>
<accession>A0A370CJB4</accession>
<comment type="subcellular location">
    <subcellularLocation>
        <location evidence="1">Membrane</location>
        <topology evidence="1">Single-pass membrane protein</topology>
    </subcellularLocation>
</comment>
<feature type="transmembrane region" description="Helical" evidence="5">
    <location>
        <begin position="36"/>
        <end position="55"/>
    </location>
</feature>
<dbReference type="EMBL" id="NMOS02000008">
    <property type="protein sequence ID" value="RDH40447.1"/>
    <property type="molecule type" value="Genomic_DNA"/>
</dbReference>
<evidence type="ECO:0000313" key="7">
    <source>
        <dbReference type="EMBL" id="RDH40447.1"/>
    </source>
</evidence>
<dbReference type="Proteomes" id="UP000226429">
    <property type="component" value="Unassembled WGS sequence"/>
</dbReference>
<evidence type="ECO:0000256" key="1">
    <source>
        <dbReference type="ARBA" id="ARBA00004167"/>
    </source>
</evidence>
<reference evidence="7 8" key="1">
    <citation type="journal article" date="2017" name="Int. J. Syst. Evol. Microbiol.">
        <title>Aquarickettsiella crustaci n. gen. n. sp. (Gammaproteobacteria: Legionellales: Coxiellaceae); a bacterial pathogen of the freshwater crustacean: Gammarus fossarum (Malacostraca: Amphipoda).</title>
        <authorList>
            <person name="Bojko J."/>
            <person name="Dunn A.M."/>
            <person name="Stebbing P.D."/>
            <person name="Van Aerle R."/>
            <person name="Bacela-Spychalska K."/>
            <person name="Bean T.P."/>
            <person name="Stentiford G.D."/>
        </authorList>
    </citation>
    <scope>NUCLEOTIDE SEQUENCE [LARGE SCALE GENOMIC DNA]</scope>
    <source>
        <strain evidence="7">RA15029</strain>
    </source>
</reference>
<dbReference type="CDD" id="cd16424">
    <property type="entry name" value="VirB8"/>
    <property type="match status" value="1"/>
</dbReference>
<dbReference type="InterPro" id="IPR007430">
    <property type="entry name" value="VirB8"/>
</dbReference>
<sequence length="230" mass="26799">MKTNTSEAFYQKAADWRYDVYHSKAIWLRYSLMGNIGLLLCLLFTLIMLTCLIPLKQKTPYLYAFNNATGEITKLGELEPTQLTANWQMTRYFLIHYVINRESYDSDNLEIPYQLAWAQSDVMIRKQYDAEVDSNVLTSPYRKYGKNKAVTVRVLSVSRLNDNTAAIRFEKRLSDKASNTQQVANQEAIVKWHYQSVKATQVQLDRNPLGFTVTYYQVTPVNLNEENRHE</sequence>
<keyword evidence="2 5" id="KW-0812">Transmembrane</keyword>
<dbReference type="AlphaFoldDB" id="A0A370CJB4"/>
<evidence type="ECO:0000256" key="2">
    <source>
        <dbReference type="ARBA" id="ARBA00022692"/>
    </source>
</evidence>
<feature type="domain" description="Bacterial virulence protein VirB8" evidence="6">
    <location>
        <begin position="12"/>
        <end position="219"/>
    </location>
</feature>
<organism evidence="7 8">
    <name type="scientific">Candidatus Aquirickettsiella gammari</name>
    <dbReference type="NCBI Taxonomy" id="2016198"/>
    <lineage>
        <taxon>Bacteria</taxon>
        <taxon>Pseudomonadati</taxon>
        <taxon>Pseudomonadota</taxon>
        <taxon>Gammaproteobacteria</taxon>
        <taxon>Legionellales</taxon>
        <taxon>Coxiellaceae</taxon>
        <taxon>Candidatus Aquirickettsiella</taxon>
    </lineage>
</organism>
<protein>
    <recommendedName>
        <fullName evidence="6">Bacterial virulence protein VirB8 domain-containing protein</fullName>
    </recommendedName>
</protein>
<evidence type="ECO:0000256" key="3">
    <source>
        <dbReference type="ARBA" id="ARBA00022989"/>
    </source>
</evidence>
<gene>
    <name evidence="7" type="ORF">CFE62_003570</name>
</gene>
<comment type="caution">
    <text evidence="7">The sequence shown here is derived from an EMBL/GenBank/DDBJ whole genome shotgun (WGS) entry which is preliminary data.</text>
</comment>